<accession>A0ABQ5AQK0</accession>
<dbReference type="EMBL" id="BQNB010012500">
    <property type="protein sequence ID" value="GJT04309.1"/>
    <property type="molecule type" value="Genomic_DNA"/>
</dbReference>
<dbReference type="CDD" id="cd09272">
    <property type="entry name" value="RNase_HI_RT_Ty1"/>
    <property type="match status" value="1"/>
</dbReference>
<comment type="caution">
    <text evidence="1">The sequence shown here is derived from an EMBL/GenBank/DDBJ whole genome shotgun (WGS) entry which is preliminary data.</text>
</comment>
<organism evidence="1 2">
    <name type="scientific">Tanacetum coccineum</name>
    <dbReference type="NCBI Taxonomy" id="301880"/>
    <lineage>
        <taxon>Eukaryota</taxon>
        <taxon>Viridiplantae</taxon>
        <taxon>Streptophyta</taxon>
        <taxon>Embryophyta</taxon>
        <taxon>Tracheophyta</taxon>
        <taxon>Spermatophyta</taxon>
        <taxon>Magnoliopsida</taxon>
        <taxon>eudicotyledons</taxon>
        <taxon>Gunneridae</taxon>
        <taxon>Pentapetalae</taxon>
        <taxon>asterids</taxon>
        <taxon>campanulids</taxon>
        <taxon>Asterales</taxon>
        <taxon>Asteraceae</taxon>
        <taxon>Asteroideae</taxon>
        <taxon>Anthemideae</taxon>
        <taxon>Anthemidinae</taxon>
        <taxon>Tanacetum</taxon>
    </lineage>
</organism>
<dbReference type="Proteomes" id="UP001151760">
    <property type="component" value="Unassembled WGS sequence"/>
</dbReference>
<name>A0ABQ5AQK0_9ASTR</name>
<evidence type="ECO:0000313" key="1">
    <source>
        <dbReference type="EMBL" id="GJT04309.1"/>
    </source>
</evidence>
<keyword evidence="2" id="KW-1185">Reference proteome</keyword>
<reference evidence="1" key="2">
    <citation type="submission" date="2022-01" db="EMBL/GenBank/DDBJ databases">
        <authorList>
            <person name="Yamashiro T."/>
            <person name="Shiraishi A."/>
            <person name="Satake H."/>
            <person name="Nakayama K."/>
        </authorList>
    </citation>
    <scope>NUCLEOTIDE SEQUENCE</scope>
</reference>
<dbReference type="PANTHER" id="PTHR11439:SF498">
    <property type="entry name" value="DNAK FAMILY PROTEIN"/>
    <property type="match status" value="1"/>
</dbReference>
<reference evidence="1" key="1">
    <citation type="journal article" date="2022" name="Int. J. Mol. Sci.">
        <title>Draft Genome of Tanacetum Coccineum: Genomic Comparison of Closely Related Tanacetum-Family Plants.</title>
        <authorList>
            <person name="Yamashiro T."/>
            <person name="Shiraishi A."/>
            <person name="Nakayama K."/>
            <person name="Satake H."/>
        </authorList>
    </citation>
    <scope>NUCLEOTIDE SEQUENCE</scope>
</reference>
<gene>
    <name evidence="1" type="ORF">Tco_0838771</name>
</gene>
<proteinExistence type="predicted"/>
<dbReference type="PANTHER" id="PTHR11439">
    <property type="entry name" value="GAG-POL-RELATED RETROTRANSPOSON"/>
    <property type="match status" value="1"/>
</dbReference>
<sequence length="97" mass="10740">MQAVKHLLRYLLNAPSQGILLAHKSAVQLTAYCDSDWASCLMTRRSTTGYCILLGQSPVSWKSKKQGVVSRSSAEAEYRAMALTCCEVTWLVSLLKD</sequence>
<evidence type="ECO:0000313" key="2">
    <source>
        <dbReference type="Proteomes" id="UP001151760"/>
    </source>
</evidence>
<protein>
    <submittedName>
        <fullName evidence="1">Cysteine-rich receptor-like protein kinase 8</fullName>
    </submittedName>
</protein>